<dbReference type="Pfam" id="PF13403">
    <property type="entry name" value="Hint_2"/>
    <property type="match status" value="1"/>
</dbReference>
<dbReference type="SUPFAM" id="SSF51120">
    <property type="entry name" value="beta-Roll"/>
    <property type="match status" value="3"/>
</dbReference>
<dbReference type="PRINTS" id="PR00313">
    <property type="entry name" value="CABNDNGRPT"/>
</dbReference>
<evidence type="ECO:0000313" key="5">
    <source>
        <dbReference type="Proteomes" id="UP000244924"/>
    </source>
</evidence>
<dbReference type="SUPFAM" id="SSF51294">
    <property type="entry name" value="Hedgehog/intein (Hint) domain"/>
    <property type="match status" value="1"/>
</dbReference>
<dbReference type="AlphaFoldDB" id="A0A2R8B4C9"/>
<dbReference type="InterPro" id="IPR036844">
    <property type="entry name" value="Hint_dom_sf"/>
</dbReference>
<reference evidence="4 5" key="1">
    <citation type="submission" date="2018-03" db="EMBL/GenBank/DDBJ databases">
        <authorList>
            <person name="Keele B.F."/>
        </authorList>
    </citation>
    <scope>NUCLEOTIDE SEQUENCE [LARGE SCALE GENOMIC DNA]</scope>
    <source>
        <strain evidence="4 5">CECT 8626</strain>
    </source>
</reference>
<dbReference type="GO" id="GO:0005509">
    <property type="term" value="F:calcium ion binding"/>
    <property type="evidence" value="ECO:0007669"/>
    <property type="project" value="InterPro"/>
</dbReference>
<accession>A0A2R8B4C9</accession>
<protein>
    <submittedName>
        <fullName evidence="4">Bifunctional hemolysin/adenylate cyclase</fullName>
    </submittedName>
</protein>
<evidence type="ECO:0000313" key="4">
    <source>
        <dbReference type="EMBL" id="SPH17457.1"/>
    </source>
</evidence>
<name>A0A2R8B4C9_9RHOB</name>
<dbReference type="Pfam" id="PF00353">
    <property type="entry name" value="HemolysinCabind"/>
    <property type="match status" value="6"/>
</dbReference>
<dbReference type="InterPro" id="IPR050557">
    <property type="entry name" value="RTX_toxin/Mannuronan_C5-epim"/>
</dbReference>
<dbReference type="InterPro" id="IPR018511">
    <property type="entry name" value="Hemolysin-typ_Ca-bd_CS"/>
</dbReference>
<dbReference type="PANTHER" id="PTHR38340">
    <property type="entry name" value="S-LAYER PROTEIN"/>
    <property type="match status" value="1"/>
</dbReference>
<sequence>MATTFFGIYLGVYPTMDPTEGNTTAENVSTLLGQTFGSATSPLYASKVSIQTLNVGGSTTALDQDNTVANDQFSVNGAAPQTFDSVFQLNTVTLTYTDGTTATVSVILFQDTAGNLYLAPQTSANALTTAYEAKPIQSFTVSPTGTFINSASGLAIDRHVTAFDDGYIDGTAGADLIDTNYVEPVAGGSDRIDNNDAGLPGAVGNDDYVRAGAGNDTVLAGAGNDIVFGGTGNDSIDGGIGNDTLYGEDGNDTLLGGDGNDLLLGGLGTDSLVGGNGNDTLDGGDGADNLSGGAGDDTFRLTGTFGNDTIVGGETGETAGDLIDASGLTANTTLSFTGSEAGTLAAGGSTAVFSEIERFTLGAGDDTVNASAATAGVNVDAGAGNDGLTGGVGNDTLAGGAGNDTLNGGAGNDSLTGGAGDDTFRLTGTFGNDTIVGGETGETAGDLIDASGLTANTTLSFTGSEAGTLAAGGSTAVFSEIERFTLGAGNDTVNASAATAGVNVDAGAGNDSLTGGVGNDTLAGGAGNDTLNGGAGNDRLILGAGDNASDLVVLQDGSGQDTVLGFESPIDNGDGTFTGRDRFDLADLTDSQGNPVNAWDVTVTDTVGDGTGDAILIFPNGESVTLVGILPSQVDSAAKLNAMGIPCFTRGTVIRTPNGDIAIEDLRVGDLVTTADHGDQPVRWIGSRKVAAIGKLAPVLIASGALDNTRDLFVSQQHRMLLGNWRSQLLFGEDEVLVAAKHLVDGRAIRVIEGSEVEYFHILFDCHEIVYAEGAPTESFYPSDDGVLCLEKDTQDELFELFPGLSSLGTTAYGPVARRSLKAFEAALMIEPECSAVLPQVTPLALSA</sequence>
<evidence type="ECO:0000259" key="3">
    <source>
        <dbReference type="Pfam" id="PF13403"/>
    </source>
</evidence>
<comment type="subcellular location">
    <subcellularLocation>
        <location evidence="1">Secreted</location>
    </subcellularLocation>
</comment>
<evidence type="ECO:0000256" key="1">
    <source>
        <dbReference type="ARBA" id="ARBA00004613"/>
    </source>
</evidence>
<dbReference type="InterPro" id="IPR028992">
    <property type="entry name" value="Hedgehog/Intein_dom"/>
</dbReference>
<dbReference type="Gene3D" id="2.150.10.10">
    <property type="entry name" value="Serralysin-like metalloprotease, C-terminal"/>
    <property type="match status" value="4"/>
</dbReference>
<dbReference type="InterPro" id="IPR011049">
    <property type="entry name" value="Serralysin-like_metalloprot_C"/>
</dbReference>
<proteinExistence type="predicted"/>
<dbReference type="InterPro" id="IPR001343">
    <property type="entry name" value="Hemolysn_Ca-bd"/>
</dbReference>
<organism evidence="4 5">
    <name type="scientific">Albidovulum aquaemixtae</name>
    <dbReference type="NCBI Taxonomy" id="1542388"/>
    <lineage>
        <taxon>Bacteria</taxon>
        <taxon>Pseudomonadati</taxon>
        <taxon>Pseudomonadota</taxon>
        <taxon>Alphaproteobacteria</taxon>
        <taxon>Rhodobacterales</taxon>
        <taxon>Paracoccaceae</taxon>
        <taxon>Albidovulum</taxon>
    </lineage>
</organism>
<keyword evidence="2" id="KW-0964">Secreted</keyword>
<feature type="domain" description="Hedgehog/Intein (Hint)" evidence="3">
    <location>
        <begin position="646"/>
        <end position="783"/>
    </location>
</feature>
<evidence type="ECO:0000256" key="2">
    <source>
        <dbReference type="ARBA" id="ARBA00022525"/>
    </source>
</evidence>
<dbReference type="PROSITE" id="PS00330">
    <property type="entry name" value="HEMOLYSIN_CALCIUM"/>
    <property type="match status" value="8"/>
</dbReference>
<gene>
    <name evidence="4" type="primary">cya_2</name>
    <name evidence="4" type="ORF">DEA8626_00980</name>
</gene>
<dbReference type="GO" id="GO:0005576">
    <property type="term" value="C:extracellular region"/>
    <property type="evidence" value="ECO:0007669"/>
    <property type="project" value="UniProtKB-SubCell"/>
</dbReference>
<dbReference type="EMBL" id="OMOQ01000001">
    <property type="protein sequence ID" value="SPH17457.1"/>
    <property type="molecule type" value="Genomic_DNA"/>
</dbReference>
<dbReference type="OrthoDB" id="6305173at2"/>
<keyword evidence="5" id="KW-1185">Reference proteome</keyword>
<dbReference type="Gene3D" id="2.170.16.10">
    <property type="entry name" value="Hedgehog/Intein (Hint) domain"/>
    <property type="match status" value="1"/>
</dbReference>
<dbReference type="Proteomes" id="UP000244924">
    <property type="component" value="Unassembled WGS sequence"/>
</dbReference>
<dbReference type="RefSeq" id="WP_108851903.1">
    <property type="nucleotide sequence ID" value="NZ_OMOQ01000001.1"/>
</dbReference>
<dbReference type="PANTHER" id="PTHR38340:SF1">
    <property type="entry name" value="S-LAYER PROTEIN"/>
    <property type="match status" value="1"/>
</dbReference>